<dbReference type="AlphaFoldDB" id="A0ABD2YTD3"/>
<accession>A0ABD2YTD3</accession>
<comment type="caution">
    <text evidence="2">The sequence shown here is derived from an EMBL/GenBank/DDBJ whole genome shotgun (WGS) entry which is preliminary data.</text>
</comment>
<sequence>MGNFRSCHLCNYTQEGEKKSAKVIIDAIDENTKSVTYKVLEGDLLLLYSALSVTVQVGTQDGKNFVTWTMNYLKLNPLTSDPTGFMDLAVTLTKGIDAQNL</sequence>
<dbReference type="SMART" id="SM01037">
    <property type="entry name" value="Bet_v_1"/>
    <property type="match status" value="1"/>
</dbReference>
<name>A0ABD2YTD3_9GENT</name>
<organism evidence="2 3">
    <name type="scientific">Cinchona calisaya</name>
    <dbReference type="NCBI Taxonomy" id="153742"/>
    <lineage>
        <taxon>Eukaryota</taxon>
        <taxon>Viridiplantae</taxon>
        <taxon>Streptophyta</taxon>
        <taxon>Embryophyta</taxon>
        <taxon>Tracheophyta</taxon>
        <taxon>Spermatophyta</taxon>
        <taxon>Magnoliopsida</taxon>
        <taxon>eudicotyledons</taxon>
        <taxon>Gunneridae</taxon>
        <taxon>Pentapetalae</taxon>
        <taxon>asterids</taxon>
        <taxon>lamiids</taxon>
        <taxon>Gentianales</taxon>
        <taxon>Rubiaceae</taxon>
        <taxon>Cinchonoideae</taxon>
        <taxon>Cinchoneae</taxon>
        <taxon>Cinchona</taxon>
    </lineage>
</organism>
<evidence type="ECO:0000313" key="2">
    <source>
        <dbReference type="EMBL" id="KAL3510568.1"/>
    </source>
</evidence>
<dbReference type="Pfam" id="PF00407">
    <property type="entry name" value="Bet_v_1"/>
    <property type="match status" value="1"/>
</dbReference>
<dbReference type="InterPro" id="IPR023393">
    <property type="entry name" value="START-like_dom_sf"/>
</dbReference>
<keyword evidence="3" id="KW-1185">Reference proteome</keyword>
<dbReference type="InterPro" id="IPR051761">
    <property type="entry name" value="MLP-like_ligand-binding"/>
</dbReference>
<evidence type="ECO:0000259" key="1">
    <source>
        <dbReference type="SMART" id="SM01037"/>
    </source>
</evidence>
<feature type="domain" description="Bet v I/Major latex protein" evidence="1">
    <location>
        <begin position="3"/>
        <end position="100"/>
    </location>
</feature>
<dbReference type="Gene3D" id="3.30.530.20">
    <property type="match status" value="1"/>
</dbReference>
<dbReference type="InterPro" id="IPR000916">
    <property type="entry name" value="Bet_v_I/MLP"/>
</dbReference>
<dbReference type="EMBL" id="JBJUIK010000012">
    <property type="protein sequence ID" value="KAL3510568.1"/>
    <property type="molecule type" value="Genomic_DNA"/>
</dbReference>
<proteinExistence type="predicted"/>
<protein>
    <recommendedName>
        <fullName evidence="1">Bet v I/Major latex protein domain-containing protein</fullName>
    </recommendedName>
</protein>
<dbReference type="PANTHER" id="PTHR31907">
    <property type="entry name" value="MLP-LIKE PROTEIN 423"/>
    <property type="match status" value="1"/>
</dbReference>
<reference evidence="2 3" key="1">
    <citation type="submission" date="2024-11" db="EMBL/GenBank/DDBJ databases">
        <title>A near-complete genome assembly of Cinchona calisaya.</title>
        <authorList>
            <person name="Lian D.C."/>
            <person name="Zhao X.W."/>
            <person name="Wei L."/>
        </authorList>
    </citation>
    <scope>NUCLEOTIDE SEQUENCE [LARGE SCALE GENOMIC DNA]</scope>
    <source>
        <tissue evidence="2">Nenye</tissue>
    </source>
</reference>
<gene>
    <name evidence="2" type="ORF">ACH5RR_029969</name>
</gene>
<dbReference type="Proteomes" id="UP001630127">
    <property type="component" value="Unassembled WGS sequence"/>
</dbReference>
<evidence type="ECO:0000313" key="3">
    <source>
        <dbReference type="Proteomes" id="UP001630127"/>
    </source>
</evidence>
<dbReference type="SUPFAM" id="SSF55961">
    <property type="entry name" value="Bet v1-like"/>
    <property type="match status" value="1"/>
</dbReference>